<name>A0A4Z2C5L9_9TELE</name>
<keyword evidence="2" id="KW-0648">Protein biosynthesis</keyword>
<dbReference type="PROSITE" id="PS00745">
    <property type="entry name" value="RF_PROK_I"/>
    <property type="match status" value="1"/>
</dbReference>
<evidence type="ECO:0000313" key="6">
    <source>
        <dbReference type="EMBL" id="TNM99501.1"/>
    </source>
</evidence>
<dbReference type="Pfam" id="PF00472">
    <property type="entry name" value="RF-1"/>
    <property type="match status" value="1"/>
</dbReference>
<proteinExistence type="inferred from homology"/>
<evidence type="ECO:0000256" key="2">
    <source>
        <dbReference type="ARBA" id="ARBA00022917"/>
    </source>
</evidence>
<feature type="domain" description="Prokaryotic-type class I peptide chain release factors" evidence="5">
    <location>
        <begin position="262"/>
        <end position="278"/>
    </location>
</feature>
<dbReference type="EMBL" id="SWLE01000005">
    <property type="protein sequence ID" value="TNM99501.1"/>
    <property type="molecule type" value="Genomic_DNA"/>
</dbReference>
<evidence type="ECO:0000256" key="1">
    <source>
        <dbReference type="ARBA" id="ARBA00010835"/>
    </source>
</evidence>
<dbReference type="InterPro" id="IPR045853">
    <property type="entry name" value="Pep_chain_release_fac_I_sf"/>
</dbReference>
<evidence type="ECO:0000313" key="7">
    <source>
        <dbReference type="Proteomes" id="UP000516260"/>
    </source>
</evidence>
<dbReference type="GO" id="GO:0003747">
    <property type="term" value="F:translation release factor activity"/>
    <property type="evidence" value="ECO:0007669"/>
    <property type="project" value="InterPro"/>
</dbReference>
<keyword evidence="7" id="KW-1185">Reference proteome</keyword>
<dbReference type="InterPro" id="IPR050057">
    <property type="entry name" value="Prokaryotic/Mito_RF"/>
</dbReference>
<dbReference type="AlphaFoldDB" id="A0A4Z2C5L9"/>
<evidence type="ECO:0000256" key="3">
    <source>
        <dbReference type="SAM" id="Coils"/>
    </source>
</evidence>
<keyword evidence="3" id="KW-0175">Coiled coil</keyword>
<dbReference type="InterPro" id="IPR005139">
    <property type="entry name" value="PCRF"/>
</dbReference>
<dbReference type="Pfam" id="PF03462">
    <property type="entry name" value="PCRF"/>
    <property type="match status" value="1"/>
</dbReference>
<gene>
    <name evidence="6" type="ORF">fugu_012534</name>
</gene>
<dbReference type="PANTHER" id="PTHR43804:SF3">
    <property type="entry name" value="PEPTIDE CHAIN RELEASE FACTOR 1-LIKE, MITOCHONDRIAL"/>
    <property type="match status" value="1"/>
</dbReference>
<dbReference type="GO" id="GO:0005739">
    <property type="term" value="C:mitochondrion"/>
    <property type="evidence" value="ECO:0007669"/>
    <property type="project" value="TreeGrafter"/>
</dbReference>
<feature type="coiled-coil region" evidence="3">
    <location>
        <begin position="120"/>
        <end position="165"/>
    </location>
</feature>
<evidence type="ECO:0000259" key="5">
    <source>
        <dbReference type="PROSITE" id="PS00745"/>
    </source>
</evidence>
<dbReference type="Gene3D" id="3.30.70.1660">
    <property type="match status" value="1"/>
</dbReference>
<accession>A0A4Z2C5L9</accession>
<dbReference type="PANTHER" id="PTHR43804">
    <property type="entry name" value="LD18447P"/>
    <property type="match status" value="1"/>
</dbReference>
<organism evidence="6 7">
    <name type="scientific">Takifugu bimaculatus</name>
    <dbReference type="NCBI Taxonomy" id="433685"/>
    <lineage>
        <taxon>Eukaryota</taxon>
        <taxon>Metazoa</taxon>
        <taxon>Chordata</taxon>
        <taxon>Craniata</taxon>
        <taxon>Vertebrata</taxon>
        <taxon>Euteleostomi</taxon>
        <taxon>Actinopterygii</taxon>
        <taxon>Neopterygii</taxon>
        <taxon>Teleostei</taxon>
        <taxon>Neoteleostei</taxon>
        <taxon>Acanthomorphata</taxon>
        <taxon>Eupercaria</taxon>
        <taxon>Tetraodontiformes</taxon>
        <taxon>Tetradontoidea</taxon>
        <taxon>Tetraodontidae</taxon>
        <taxon>Takifugu</taxon>
    </lineage>
</organism>
<comment type="similarity">
    <text evidence="1">Belongs to the prokaryotic/mitochondrial release factor family.</text>
</comment>
<dbReference type="FunFam" id="3.30.160.20:FF:000004">
    <property type="entry name" value="Peptide chain release factor 1"/>
    <property type="match status" value="1"/>
</dbReference>
<feature type="compositionally biased region" description="Basic and acidic residues" evidence="4">
    <location>
        <begin position="332"/>
        <end position="342"/>
    </location>
</feature>
<comment type="caution">
    <text evidence="6">The sequence shown here is derived from an EMBL/GenBank/DDBJ whole genome shotgun (WGS) entry which is preliminary data.</text>
</comment>
<feature type="region of interest" description="Disordered" evidence="4">
    <location>
        <begin position="319"/>
        <end position="361"/>
    </location>
</feature>
<sequence length="361" mass="41268">MAYRRAVDLLPRGRSSVCMFWKTPFERALKVNRQTGGFNEYLKKQSARTLHTGSSMMVAKLLSVEELFAKRSLQGYLKKMEIDYRECLKAVDGTEERCSEDELRAKRTRVSLLAPLIHSIRELETKQRELAETETLLEDEDPALRELAEIERENCLKDIQDLSKKVFDMYQGYAQHHGWSFDTLEYMKSDLGGLRHASASISGPLCYKKFKFEGGVHRVQRVPKTEKQGRMHTSTMTVAVLPQPTEISFTINSKDLRIETKRASGAGGQHVNTTDSAVRIVHLPTGVVAECQQERSQLKNREKAMKALRAKLYSMKLEEGDQQTLQPTKNTDWNKRQVREDSNLQLCTGPYNGPPNWHDSS</sequence>
<dbReference type="SUPFAM" id="SSF75620">
    <property type="entry name" value="Release factor"/>
    <property type="match status" value="1"/>
</dbReference>
<dbReference type="SMART" id="SM00937">
    <property type="entry name" value="PCRF"/>
    <property type="match status" value="1"/>
</dbReference>
<protein>
    <recommendedName>
        <fullName evidence="5">Prokaryotic-type class I peptide chain release factors domain-containing protein</fullName>
    </recommendedName>
</protein>
<dbReference type="Gene3D" id="3.30.160.20">
    <property type="match status" value="1"/>
</dbReference>
<feature type="compositionally biased region" description="Polar residues" evidence="4">
    <location>
        <begin position="322"/>
        <end position="331"/>
    </location>
</feature>
<dbReference type="GO" id="GO:0070126">
    <property type="term" value="P:mitochondrial translational termination"/>
    <property type="evidence" value="ECO:0007669"/>
    <property type="project" value="TreeGrafter"/>
</dbReference>
<dbReference type="InterPro" id="IPR000352">
    <property type="entry name" value="Pep_chain_release_fac_I"/>
</dbReference>
<dbReference type="Proteomes" id="UP000516260">
    <property type="component" value="Chromosome 13"/>
</dbReference>
<evidence type="ECO:0000256" key="4">
    <source>
        <dbReference type="SAM" id="MobiDB-lite"/>
    </source>
</evidence>
<reference evidence="6 7" key="1">
    <citation type="submission" date="2019-04" db="EMBL/GenBank/DDBJ databases">
        <title>The sequence and de novo assembly of Takifugu bimaculatus genome using PacBio and Hi-C technologies.</title>
        <authorList>
            <person name="Xu P."/>
            <person name="Liu B."/>
            <person name="Zhou Z."/>
        </authorList>
    </citation>
    <scope>NUCLEOTIDE SEQUENCE [LARGE SCALE GENOMIC DNA]</scope>
    <source>
        <strain evidence="6">TB-2018</strain>
        <tissue evidence="6">Muscle</tissue>
    </source>
</reference>